<protein>
    <submittedName>
        <fullName evidence="1">Uncharacterized protein</fullName>
    </submittedName>
</protein>
<gene>
    <name evidence="1" type="ordered locus">GM21_3124</name>
</gene>
<sequence>MFWIKVSVMRVFYFSPESGVYQGEGFLDERDLERVEALTPIAPPRYAKGEVPVFNATTQSWMLLTVPHKPHLLQ</sequence>
<name>C6E3G0_GEOSM</name>
<reference evidence="1" key="1">
    <citation type="submission" date="2009-07" db="EMBL/GenBank/DDBJ databases">
        <title>Complete sequence of Geobacter sp. M21.</title>
        <authorList>
            <consortium name="US DOE Joint Genome Institute"/>
            <person name="Lucas S."/>
            <person name="Copeland A."/>
            <person name="Lapidus A."/>
            <person name="Glavina del Rio T."/>
            <person name="Dalin E."/>
            <person name="Tice H."/>
            <person name="Bruce D."/>
            <person name="Goodwin L."/>
            <person name="Pitluck S."/>
            <person name="Saunders E."/>
            <person name="Brettin T."/>
            <person name="Detter J.C."/>
            <person name="Han C."/>
            <person name="Larimer F."/>
            <person name="Land M."/>
            <person name="Hauser L."/>
            <person name="Kyrpides N."/>
            <person name="Ovchinnikova G."/>
            <person name="Lovley D."/>
        </authorList>
    </citation>
    <scope>NUCLEOTIDE SEQUENCE [LARGE SCALE GENOMIC DNA]</scope>
    <source>
        <strain evidence="1">M21</strain>
    </source>
</reference>
<evidence type="ECO:0000313" key="1">
    <source>
        <dbReference type="EMBL" id="ACT19152.1"/>
    </source>
</evidence>
<accession>C6E3G0</accession>
<dbReference type="STRING" id="443144.GM21_3124"/>
<dbReference type="EMBL" id="CP001661">
    <property type="protein sequence ID" value="ACT19152.1"/>
    <property type="molecule type" value="Genomic_DNA"/>
</dbReference>
<organism evidence="1">
    <name type="scientific">Geobacter sp. (strain M21)</name>
    <dbReference type="NCBI Taxonomy" id="443144"/>
    <lineage>
        <taxon>Bacteria</taxon>
        <taxon>Pseudomonadati</taxon>
        <taxon>Thermodesulfobacteriota</taxon>
        <taxon>Desulfuromonadia</taxon>
        <taxon>Geobacterales</taxon>
        <taxon>Geobacteraceae</taxon>
        <taxon>Geobacter</taxon>
    </lineage>
</organism>
<dbReference type="HOGENOM" id="CLU_203140_0_0_7"/>
<dbReference type="KEGG" id="gem:GM21_3124"/>
<proteinExistence type="predicted"/>
<dbReference type="AlphaFoldDB" id="C6E3G0"/>